<evidence type="ECO:0000256" key="7">
    <source>
        <dbReference type="ARBA" id="ARBA00023163"/>
    </source>
</evidence>
<gene>
    <name evidence="10" type="ORF">DIABBA_LOCUS2561</name>
</gene>
<evidence type="ECO:0000256" key="8">
    <source>
        <dbReference type="ARBA" id="ARBA00023242"/>
    </source>
</evidence>
<dbReference type="Proteomes" id="UP001153709">
    <property type="component" value="Chromosome 10"/>
</dbReference>
<comment type="similarity">
    <text evidence="2">Belongs to the AXUD1 family.</text>
</comment>
<keyword evidence="3" id="KW-0053">Apoptosis</keyword>
<keyword evidence="4" id="KW-0805">Transcription regulation</keyword>
<keyword evidence="8" id="KW-0539">Nucleus</keyword>
<evidence type="ECO:0000256" key="1">
    <source>
        <dbReference type="ARBA" id="ARBA00004123"/>
    </source>
</evidence>
<evidence type="ECO:0000313" key="10">
    <source>
        <dbReference type="EMBL" id="CAG9828659.1"/>
    </source>
</evidence>
<evidence type="ECO:0000256" key="5">
    <source>
        <dbReference type="ARBA" id="ARBA00023125"/>
    </source>
</evidence>
<dbReference type="PANTHER" id="PTHR13580:SF9">
    <property type="entry name" value="AXIN1 UP-REGULATED 1, ISOFORM A"/>
    <property type="match status" value="1"/>
</dbReference>
<keyword evidence="11" id="KW-1185">Reference proteome</keyword>
<keyword evidence="6" id="KW-0010">Activator</keyword>
<keyword evidence="7" id="KW-0804">Transcription</keyword>
<dbReference type="GO" id="GO:0005634">
    <property type="term" value="C:nucleus"/>
    <property type="evidence" value="ECO:0007669"/>
    <property type="project" value="UniProtKB-SubCell"/>
</dbReference>
<dbReference type="InterPro" id="IPR031972">
    <property type="entry name" value="CSRNP_N"/>
</dbReference>
<keyword evidence="5" id="KW-0238">DNA-binding</keyword>
<evidence type="ECO:0000313" key="11">
    <source>
        <dbReference type="Proteomes" id="UP001153709"/>
    </source>
</evidence>
<name>A0A9N9SUM6_DIABA</name>
<accession>A0A9N9SUM6</accession>
<dbReference type="EMBL" id="OU898285">
    <property type="protein sequence ID" value="CAG9828659.1"/>
    <property type="molecule type" value="Genomic_DNA"/>
</dbReference>
<feature type="domain" description="Cysteine/serine-rich nuclear protein N-terminal" evidence="9">
    <location>
        <begin position="1163"/>
        <end position="1365"/>
    </location>
</feature>
<evidence type="ECO:0000259" key="9">
    <source>
        <dbReference type="Pfam" id="PF16019"/>
    </source>
</evidence>
<proteinExistence type="inferred from homology"/>
<evidence type="ECO:0000256" key="6">
    <source>
        <dbReference type="ARBA" id="ARBA00023159"/>
    </source>
</evidence>
<dbReference type="InterPro" id="IPR023260">
    <property type="entry name" value="Cys/Ser-rich_nuc_prot"/>
</dbReference>
<dbReference type="Pfam" id="PF16019">
    <property type="entry name" value="CSRNP_N"/>
    <property type="match status" value="1"/>
</dbReference>
<dbReference type="GO" id="GO:0043565">
    <property type="term" value="F:sequence-specific DNA binding"/>
    <property type="evidence" value="ECO:0007669"/>
    <property type="project" value="TreeGrafter"/>
</dbReference>
<protein>
    <recommendedName>
        <fullName evidence="9">Cysteine/serine-rich nuclear protein N-terminal domain-containing protein</fullName>
    </recommendedName>
</protein>
<dbReference type="PANTHER" id="PTHR13580">
    <property type="entry name" value="TGF-BETA INDUCED APOPTOSIS PROTEIN"/>
    <property type="match status" value="1"/>
</dbReference>
<comment type="subcellular location">
    <subcellularLocation>
        <location evidence="1">Nucleus</location>
    </subcellularLocation>
</comment>
<organism evidence="10 11">
    <name type="scientific">Diabrotica balteata</name>
    <name type="common">Banded cucumber beetle</name>
    <dbReference type="NCBI Taxonomy" id="107213"/>
    <lineage>
        <taxon>Eukaryota</taxon>
        <taxon>Metazoa</taxon>
        <taxon>Ecdysozoa</taxon>
        <taxon>Arthropoda</taxon>
        <taxon>Hexapoda</taxon>
        <taxon>Insecta</taxon>
        <taxon>Pterygota</taxon>
        <taxon>Neoptera</taxon>
        <taxon>Endopterygota</taxon>
        <taxon>Coleoptera</taxon>
        <taxon>Polyphaga</taxon>
        <taxon>Cucujiformia</taxon>
        <taxon>Chrysomeloidea</taxon>
        <taxon>Chrysomelidae</taxon>
        <taxon>Galerucinae</taxon>
        <taxon>Diabroticina</taxon>
        <taxon>Diabroticites</taxon>
        <taxon>Diabrotica</taxon>
    </lineage>
</organism>
<dbReference type="GO" id="GO:0006915">
    <property type="term" value="P:apoptotic process"/>
    <property type="evidence" value="ECO:0007669"/>
    <property type="project" value="UniProtKB-KW"/>
</dbReference>
<dbReference type="PRINTS" id="PR02031">
    <property type="entry name" value="CYSSERRICHNP"/>
</dbReference>
<evidence type="ECO:0000256" key="2">
    <source>
        <dbReference type="ARBA" id="ARBA00008548"/>
    </source>
</evidence>
<evidence type="ECO:0000256" key="3">
    <source>
        <dbReference type="ARBA" id="ARBA00022703"/>
    </source>
</evidence>
<evidence type="ECO:0000256" key="4">
    <source>
        <dbReference type="ARBA" id="ARBA00023015"/>
    </source>
</evidence>
<dbReference type="OrthoDB" id="5946974at2759"/>
<dbReference type="GO" id="GO:0000981">
    <property type="term" value="F:DNA-binding transcription factor activity, RNA polymerase II-specific"/>
    <property type="evidence" value="ECO:0007669"/>
    <property type="project" value="TreeGrafter"/>
</dbReference>
<sequence length="1410" mass="157283">MESSVTVLSQDATVGPTKTNIDQPPACNQNITISDNYTYVQMDSNSSSYHQNSTEVKELPQNTNVEQLKSTIKLIKFSDEMTIAGNNNNEDFVLESPLHAETLNKVQIYSNGSSCHQNSTEGLKELPLNTNLEKLKSTIKVIKFSDEISFADNNNKGQSVVESPLHAKTLTEVQMGSNSSPCHQNSTEVLKELHSSANVEHLKSTIKLIKFSDEMTIAGNNNNEDFVLESPLHAETLNKVQIYSNGSSCHQNSTEGLKELPLNTNVEQLKSTIKEIKFSDEITFADNNNKEQSVVESPLHAKTLTEVQMGSNSSPCHQNSTEVLKELHSSANVEHLKSTIKLIKFSDEMTITGNNNNNEDFVLESNLHAETLNKVQIYSNGSSFHQNSTEGLKELPQNTNVEQLKSTIKLIKFSDEMTIAGNNNNEDFVLESPLHAETLNKVQIYSNGSSCHQNSTEGLKELPLNTNLEQLKSTIKVIKFSDEITFADNNNKEQSVVESPLHAKTLTEVQIGSNSSPCHQNSTEVLKELPSSANVEQLKSTIKLIKFSDEMTIAGNNNNKNFVLESPLHAETLNKVQIYSNGSSCHQNSTEGLKELPLNTKVEQLKSTIKEIKFSDEITFADNNNKEQSVVESPLHAKTLTEVQIGSNSSPCHQNSTEVLKELPSSANVEQLKSTIKVIKFSDEITFADNNNKEQSVVESPLHAKRLTEVQIGSNSSPCYQNSTEVLKELPSSANVEQLKSTIKLIKFSDEMTIAGNNNNEDFVLESPLHAETLNKVQIYSNSSSCHQNSTEGLKELPLNTNVEQLKSTIKVIKFSDEITFADNNNKEQSVVESPLHAKTLTEVQTGSNSSPCHQNSTEVLKELPSSANVEQLKSTIKLIKFSDEMTIAVQIYSNGSSCHQNSTEGLKELPLNTNVEQLKSTIKVIKFSDEITFANNNNKEKSVVESPLHAKTLTEVQMGSNSSPCHQNSTEVLKELPSSANVEQLKSNIKDVDFSDEITIKDNNNKENSSVEMENHITTETLIEVQMGLKNFSNHQNSIEELKELPSSTNDKQLESNIKVILGDEITIADSVNSGDSAMKSPLPTEKLIGELHNGQDDLVSALGSELCGQKTQPVVENIESTQFKRFDSNDNISKVQFKNNQTKSILKRKRIVEENEEPPAKKRKGITFDSVTIFDFPRVQGFTSIPTQGGCTLGMEAHHSDKKTFSVAEHVLEQKRKRREFIQKRLSHKNGKKTICNDESNFKDTACKGTDSNKVNVLQPVRIPQRKALLRAAGVRRIDSAEYDECRKIRTSRMLCGCGCKENCNPDTCSCSQAGIECQVDRFNFPCKCSKENCRNSSGRIEFSPERVRIHFKRTLMRINLKKEEDWMERLDGREKEEDWMDRLDGRDVTSVLQQNQSFSSCLINKYF</sequence>
<reference evidence="10" key="1">
    <citation type="submission" date="2022-01" db="EMBL/GenBank/DDBJ databases">
        <authorList>
            <person name="King R."/>
        </authorList>
    </citation>
    <scope>NUCLEOTIDE SEQUENCE</scope>
</reference>